<dbReference type="Pfam" id="PF13476">
    <property type="entry name" value="AAA_23"/>
    <property type="match status" value="1"/>
</dbReference>
<feature type="region of interest" description="Disordered" evidence="1">
    <location>
        <begin position="241"/>
        <end position="265"/>
    </location>
</feature>
<sequence>MPAIRAAKLSLLRDHGDTSARLRRRTATRSAAVTRARFGAASGGFIREVRLGADAPTGRYPFDLPVVEELARLGGLDIASGVTFLVGENGSGKSTLLEAIAVAAGFNPEGGSQNFRFATRATESSLGEHLVLLWGLSRPRTGFFLRAESYYNVASEIERLGPSLLSSYGGSRRTNARTVSPSPTWWFIDSARTGCTCWTSRRPRCRSAAAWRCSRDWPSSPSKIVRRSSLLIRPFCSPCRAQPSTRSATTGPSVASSTTMRCRSG</sequence>
<dbReference type="InterPro" id="IPR038729">
    <property type="entry name" value="Rad50/SbcC_AAA"/>
</dbReference>
<protein>
    <submittedName>
        <fullName evidence="3">Putative ABC transporter</fullName>
    </submittedName>
</protein>
<organism evidence="3 4">
    <name type="scientific">Nocardia cyriacigeorgica (strain GUH-2)</name>
    <dbReference type="NCBI Taxonomy" id="1127134"/>
    <lineage>
        <taxon>Bacteria</taxon>
        <taxon>Bacillati</taxon>
        <taxon>Actinomycetota</taxon>
        <taxon>Actinomycetes</taxon>
        <taxon>Mycobacteriales</taxon>
        <taxon>Nocardiaceae</taxon>
        <taxon>Nocardia</taxon>
    </lineage>
</organism>
<accession>H6QZW7</accession>
<evidence type="ECO:0000313" key="4">
    <source>
        <dbReference type="Proteomes" id="UP000008190"/>
    </source>
</evidence>
<feature type="domain" description="Rad50/SbcC-type AAA" evidence="2">
    <location>
        <begin position="77"/>
        <end position="114"/>
    </location>
</feature>
<dbReference type="InterPro" id="IPR027417">
    <property type="entry name" value="P-loop_NTPase"/>
</dbReference>
<dbReference type="EMBL" id="FO082843">
    <property type="protein sequence ID" value="CCF61632.1"/>
    <property type="molecule type" value="Genomic_DNA"/>
</dbReference>
<reference evidence="3 4" key="1">
    <citation type="journal article" date="2012" name="J. Bacteriol.">
        <title>Genome sequence of the human- and animal-pathogenic strain Nocardia cyriacigeorgica GUH-2.</title>
        <authorList>
            <person name="Zoropogui A."/>
            <person name="Pujic P."/>
            <person name="Normand P."/>
            <person name="Barbe V."/>
            <person name="Beaman B."/>
            <person name="Beaman L."/>
            <person name="Boiron P."/>
            <person name="Colinon C."/>
            <person name="Deredjian A."/>
            <person name="Graindorge A."/>
            <person name="Mangenot S."/>
            <person name="Nazaret S."/>
            <person name="Neto M."/>
            <person name="Petit S."/>
            <person name="Roche D."/>
            <person name="Vallenet D."/>
            <person name="Rodriguez-Nava V."/>
            <person name="Richard Y."/>
            <person name="Cournoyer B."/>
            <person name="Blaha D."/>
        </authorList>
    </citation>
    <scope>NUCLEOTIDE SEQUENCE [LARGE SCALE GENOMIC DNA]</scope>
    <source>
        <strain evidence="3 4">GUH-2</strain>
    </source>
</reference>
<dbReference type="GO" id="GO:0016887">
    <property type="term" value="F:ATP hydrolysis activity"/>
    <property type="evidence" value="ECO:0007669"/>
    <property type="project" value="InterPro"/>
</dbReference>
<dbReference type="KEGG" id="ncy:NOCYR_0819"/>
<dbReference type="HOGENOM" id="CLU_1049019_0_0_11"/>
<keyword evidence="4" id="KW-1185">Reference proteome</keyword>
<proteinExistence type="predicted"/>
<gene>
    <name evidence="3" type="ordered locus">NOCYR_0819</name>
</gene>
<name>H6QZW7_NOCCG</name>
<evidence type="ECO:0000313" key="3">
    <source>
        <dbReference type="EMBL" id="CCF61632.1"/>
    </source>
</evidence>
<dbReference type="GO" id="GO:0006302">
    <property type="term" value="P:double-strand break repair"/>
    <property type="evidence" value="ECO:0007669"/>
    <property type="project" value="InterPro"/>
</dbReference>
<evidence type="ECO:0000259" key="2">
    <source>
        <dbReference type="Pfam" id="PF13476"/>
    </source>
</evidence>
<dbReference type="STRING" id="1127134.NOCYR_0819"/>
<dbReference type="Gene3D" id="3.40.50.300">
    <property type="entry name" value="P-loop containing nucleotide triphosphate hydrolases"/>
    <property type="match status" value="1"/>
</dbReference>
<dbReference type="Proteomes" id="UP000008190">
    <property type="component" value="Chromosome"/>
</dbReference>
<feature type="compositionally biased region" description="Polar residues" evidence="1">
    <location>
        <begin position="242"/>
        <end position="265"/>
    </location>
</feature>
<dbReference type="AlphaFoldDB" id="H6QZW7"/>
<dbReference type="eggNOG" id="COG3910">
    <property type="taxonomic scope" value="Bacteria"/>
</dbReference>
<dbReference type="SUPFAM" id="SSF52540">
    <property type="entry name" value="P-loop containing nucleoside triphosphate hydrolases"/>
    <property type="match status" value="1"/>
</dbReference>
<evidence type="ECO:0000256" key="1">
    <source>
        <dbReference type="SAM" id="MobiDB-lite"/>
    </source>
</evidence>